<dbReference type="EMBL" id="QZFU01000020">
    <property type="protein sequence ID" value="RJO74164.1"/>
    <property type="molecule type" value="Genomic_DNA"/>
</dbReference>
<evidence type="ECO:0000313" key="3">
    <source>
        <dbReference type="Proteomes" id="UP000266677"/>
    </source>
</evidence>
<comment type="caution">
    <text evidence="2">The sequence shown here is derived from an EMBL/GenBank/DDBJ whole genome shotgun (WGS) entry which is preliminary data.</text>
</comment>
<evidence type="ECO:0000256" key="1">
    <source>
        <dbReference type="SAM" id="MobiDB-lite"/>
    </source>
</evidence>
<organism evidence="2 3">
    <name type="scientific">Nocardia panacis</name>
    <dbReference type="NCBI Taxonomy" id="2340916"/>
    <lineage>
        <taxon>Bacteria</taxon>
        <taxon>Bacillati</taxon>
        <taxon>Actinomycetota</taxon>
        <taxon>Actinomycetes</taxon>
        <taxon>Mycobacteriales</taxon>
        <taxon>Nocardiaceae</taxon>
        <taxon>Nocardia</taxon>
    </lineage>
</organism>
<proteinExistence type="predicted"/>
<dbReference type="RefSeq" id="WP_120042330.1">
    <property type="nucleotide sequence ID" value="NZ_QZFU01000020.1"/>
</dbReference>
<evidence type="ECO:0000313" key="2">
    <source>
        <dbReference type="EMBL" id="RJO74164.1"/>
    </source>
</evidence>
<dbReference type="OrthoDB" id="4570269at2"/>
<dbReference type="Proteomes" id="UP000266677">
    <property type="component" value="Unassembled WGS sequence"/>
</dbReference>
<sequence>MAENVVPAEQAAQTDSETPAPVAAFPAETPIIEMTAEQQAAYWKHHARRHEDNAKAYKGVTPDQVRDMQTELAKLKDDKLTADERAVNQARTEARAAAEAELLPKVRAAEVKAIASDVISGDRLRNFMDFADPAKFIGDNGEIDEAKVMGALTGMFGAQPAKTPVVQAPRWQNAGQFAPPPAPAKPGEAGRAEAARRHSAKPK</sequence>
<name>A0A3A4KME6_9NOCA</name>
<protein>
    <recommendedName>
        <fullName evidence="4">DUF4355 domain-containing protein</fullName>
    </recommendedName>
</protein>
<gene>
    <name evidence="2" type="ORF">D5S18_18600</name>
</gene>
<reference evidence="2 3" key="1">
    <citation type="submission" date="2018-09" db="EMBL/GenBank/DDBJ databases">
        <title>YIM PH21274 draft genome.</title>
        <authorList>
            <person name="Miao C."/>
        </authorList>
    </citation>
    <scope>NUCLEOTIDE SEQUENCE [LARGE SCALE GENOMIC DNA]</scope>
    <source>
        <strain evidence="2 3">YIM PH 21724</strain>
    </source>
</reference>
<accession>A0A3A4KME6</accession>
<dbReference type="AlphaFoldDB" id="A0A3A4KME6"/>
<evidence type="ECO:0008006" key="4">
    <source>
        <dbReference type="Google" id="ProtNLM"/>
    </source>
</evidence>
<keyword evidence="3" id="KW-1185">Reference proteome</keyword>
<feature type="region of interest" description="Disordered" evidence="1">
    <location>
        <begin position="1"/>
        <end position="21"/>
    </location>
</feature>
<feature type="region of interest" description="Disordered" evidence="1">
    <location>
        <begin position="168"/>
        <end position="203"/>
    </location>
</feature>